<dbReference type="Proteomes" id="UP000000245">
    <property type="component" value="Plasmid pACRY02"/>
</dbReference>
<organism evidence="6 7">
    <name type="scientific">Acidiphilium cryptum (strain JF-5)</name>
    <dbReference type="NCBI Taxonomy" id="349163"/>
    <lineage>
        <taxon>Bacteria</taxon>
        <taxon>Pseudomonadati</taxon>
        <taxon>Pseudomonadota</taxon>
        <taxon>Alphaproteobacteria</taxon>
        <taxon>Acetobacterales</taxon>
        <taxon>Acidocellaceae</taxon>
        <taxon>Acidiphilium</taxon>
    </lineage>
</organism>
<dbReference type="AlphaFoldDB" id="A5FTI5"/>
<dbReference type="InterPro" id="IPR003593">
    <property type="entry name" value="AAA+_ATPase"/>
</dbReference>
<name>A5FTI5_ACICJ</name>
<dbReference type="CDD" id="cd03255">
    <property type="entry name" value="ABC_MJ0796_LolCDE_FtsE"/>
    <property type="match status" value="1"/>
</dbReference>
<evidence type="ECO:0000313" key="6">
    <source>
        <dbReference type="EMBL" id="ABQ28917.1"/>
    </source>
</evidence>
<dbReference type="SMART" id="SM00382">
    <property type="entry name" value="AAA"/>
    <property type="match status" value="1"/>
</dbReference>
<dbReference type="InterPro" id="IPR015854">
    <property type="entry name" value="ABC_transpr_LolD-like"/>
</dbReference>
<proteinExistence type="predicted"/>
<dbReference type="KEGG" id="acr:Acry_3305"/>
<dbReference type="GO" id="GO:0016887">
    <property type="term" value="F:ATP hydrolysis activity"/>
    <property type="evidence" value="ECO:0007669"/>
    <property type="project" value="InterPro"/>
</dbReference>
<evidence type="ECO:0000259" key="5">
    <source>
        <dbReference type="PROSITE" id="PS50893"/>
    </source>
</evidence>
<dbReference type="GO" id="GO:0005886">
    <property type="term" value="C:plasma membrane"/>
    <property type="evidence" value="ECO:0007669"/>
    <property type="project" value="TreeGrafter"/>
</dbReference>
<accession>A5FTI5</accession>
<dbReference type="EMBL" id="CP000690">
    <property type="protein sequence ID" value="ABQ28917.1"/>
    <property type="molecule type" value="Genomic_DNA"/>
</dbReference>
<dbReference type="HOGENOM" id="CLU_000604_1_22_5"/>
<feature type="domain" description="ABC transporter" evidence="5">
    <location>
        <begin position="13"/>
        <end position="253"/>
    </location>
</feature>
<dbReference type="InterPro" id="IPR017911">
    <property type="entry name" value="MacB-like_ATP-bd"/>
</dbReference>
<dbReference type="InterPro" id="IPR017871">
    <property type="entry name" value="ABC_transporter-like_CS"/>
</dbReference>
<evidence type="ECO:0000313" key="7">
    <source>
        <dbReference type="Proteomes" id="UP000000245"/>
    </source>
</evidence>
<keyword evidence="2" id="KW-0547">Nucleotide-binding</keyword>
<dbReference type="GO" id="GO:0005524">
    <property type="term" value="F:ATP binding"/>
    <property type="evidence" value="ECO:0007669"/>
    <property type="project" value="UniProtKB-KW"/>
</dbReference>
<dbReference type="PROSITE" id="PS00211">
    <property type="entry name" value="ABC_TRANSPORTER_1"/>
    <property type="match status" value="1"/>
</dbReference>
<dbReference type="RefSeq" id="WP_011930735.1">
    <property type="nucleotide sequence ID" value="NC_009468.1"/>
</dbReference>
<evidence type="ECO:0000256" key="3">
    <source>
        <dbReference type="ARBA" id="ARBA00022840"/>
    </source>
</evidence>
<dbReference type="InterPro" id="IPR003439">
    <property type="entry name" value="ABC_transporter-like_ATP-bd"/>
</dbReference>
<reference evidence="6 7" key="1">
    <citation type="submission" date="2007-05" db="EMBL/GenBank/DDBJ databases">
        <title>Complete sequence of plasmid2 pACRY02 of Acidiphilium cryptum JF-5.</title>
        <authorList>
            <consortium name="US DOE Joint Genome Institute"/>
            <person name="Copeland A."/>
            <person name="Lucas S."/>
            <person name="Lapidus A."/>
            <person name="Barry K."/>
            <person name="Detter J.C."/>
            <person name="Glavina del Rio T."/>
            <person name="Hammon N."/>
            <person name="Israni S."/>
            <person name="Dalin E."/>
            <person name="Tice H."/>
            <person name="Pitluck S."/>
            <person name="Sims D."/>
            <person name="Brettin T."/>
            <person name="Bruce D."/>
            <person name="Han C."/>
            <person name="Schmutz J."/>
            <person name="Larimer F."/>
            <person name="Land M."/>
            <person name="Hauser L."/>
            <person name="Kyrpides N."/>
            <person name="Kim E."/>
            <person name="Magnuson T."/>
            <person name="Richardson P."/>
        </authorList>
    </citation>
    <scope>NUCLEOTIDE SEQUENCE [LARGE SCALE GENOMIC DNA]</scope>
    <source>
        <strain evidence="7">JF-5</strain>
        <plasmid evidence="7">Plasmid pACRY02</plasmid>
    </source>
</reference>
<dbReference type="SUPFAM" id="SSF52540">
    <property type="entry name" value="P-loop containing nucleoside triphosphate hydrolases"/>
    <property type="match status" value="1"/>
</dbReference>
<keyword evidence="1" id="KW-0813">Transport</keyword>
<dbReference type="InterPro" id="IPR027417">
    <property type="entry name" value="P-loop_NTPase"/>
</dbReference>
<evidence type="ECO:0000256" key="4">
    <source>
        <dbReference type="SAM" id="MobiDB-lite"/>
    </source>
</evidence>
<dbReference type="PANTHER" id="PTHR24220:SF86">
    <property type="entry name" value="ABC TRANSPORTER ABCH.1"/>
    <property type="match status" value="1"/>
</dbReference>
<gene>
    <name evidence="6" type="ordered locus">Acry_3305</name>
</gene>
<keyword evidence="3" id="KW-0067">ATP-binding</keyword>
<dbReference type="Pfam" id="PF00005">
    <property type="entry name" value="ABC_tran"/>
    <property type="match status" value="1"/>
</dbReference>
<sequence>MDEHLSSVRPPRIELRGVCKHFGRAATRVDALVDITLTVHAGEMVGLRGPSGCGKSTLLNVIGCVTEPSGGWMRLDGEPVYENRFLRRDLRRLRLTRIGFIFQTHNLLPFLTATENVAEAMELAGTGHANARKRAEALLDYFDMRQVHAYPSELSGGMAQRVAIARAIANGPHIILADEPTAPLDSVRADGVMNLLERIAKDQLAAVLVVTHDESIFHRFDRLIAMRDGRIEGEELPGHPALTSSMTGLGRDAS</sequence>
<evidence type="ECO:0000256" key="2">
    <source>
        <dbReference type="ARBA" id="ARBA00022741"/>
    </source>
</evidence>
<geneLocation type="plasmid" evidence="6 7">
    <name>pACRY02</name>
</geneLocation>
<keyword evidence="7" id="KW-1185">Reference proteome</keyword>
<dbReference type="PROSITE" id="PS50893">
    <property type="entry name" value="ABC_TRANSPORTER_2"/>
    <property type="match status" value="1"/>
</dbReference>
<dbReference type="PANTHER" id="PTHR24220">
    <property type="entry name" value="IMPORT ATP-BINDING PROTEIN"/>
    <property type="match status" value="1"/>
</dbReference>
<dbReference type="Gene3D" id="3.40.50.300">
    <property type="entry name" value="P-loop containing nucleotide triphosphate hydrolases"/>
    <property type="match status" value="1"/>
</dbReference>
<dbReference type="GO" id="GO:0022857">
    <property type="term" value="F:transmembrane transporter activity"/>
    <property type="evidence" value="ECO:0007669"/>
    <property type="project" value="TreeGrafter"/>
</dbReference>
<keyword evidence="6" id="KW-0614">Plasmid</keyword>
<feature type="region of interest" description="Disordered" evidence="4">
    <location>
        <begin position="235"/>
        <end position="254"/>
    </location>
</feature>
<evidence type="ECO:0000256" key="1">
    <source>
        <dbReference type="ARBA" id="ARBA00022448"/>
    </source>
</evidence>
<protein>
    <submittedName>
        <fullName evidence="6">ABC transporter related</fullName>
    </submittedName>
</protein>